<name>A0A540NDE7_MALBA</name>
<dbReference type="AlphaFoldDB" id="A0A540NDE7"/>
<proteinExistence type="predicted"/>
<keyword evidence="2" id="KW-1185">Reference proteome</keyword>
<protein>
    <submittedName>
        <fullName evidence="1">Uncharacterized protein</fullName>
    </submittedName>
</protein>
<dbReference type="EMBL" id="VIEB01000062">
    <property type="protein sequence ID" value="TQE09051.1"/>
    <property type="molecule type" value="Genomic_DNA"/>
</dbReference>
<sequence length="54" mass="6061">MQAEDNKAKRKEAASRVRLHAKEELEARFTLAMLSVIPRLVPLLDSDDVVSQIA</sequence>
<gene>
    <name evidence="1" type="ORF">C1H46_005434</name>
</gene>
<evidence type="ECO:0000313" key="2">
    <source>
        <dbReference type="Proteomes" id="UP000315295"/>
    </source>
</evidence>
<accession>A0A540NDE7</accession>
<dbReference type="Proteomes" id="UP000315295">
    <property type="component" value="Unassembled WGS sequence"/>
</dbReference>
<evidence type="ECO:0000313" key="1">
    <source>
        <dbReference type="EMBL" id="TQE09051.1"/>
    </source>
</evidence>
<reference evidence="1 2" key="1">
    <citation type="journal article" date="2019" name="G3 (Bethesda)">
        <title>Sequencing of a Wild Apple (Malus baccata) Genome Unravels the Differences Between Cultivated and Wild Apple Species Regarding Disease Resistance and Cold Tolerance.</title>
        <authorList>
            <person name="Chen X."/>
        </authorList>
    </citation>
    <scope>NUCLEOTIDE SEQUENCE [LARGE SCALE GENOMIC DNA]</scope>
    <source>
        <strain evidence="2">cv. Shandingzi</strain>
        <tissue evidence="1">Leaves</tissue>
    </source>
</reference>
<organism evidence="1 2">
    <name type="scientific">Malus baccata</name>
    <name type="common">Siberian crab apple</name>
    <name type="synonym">Pyrus baccata</name>
    <dbReference type="NCBI Taxonomy" id="106549"/>
    <lineage>
        <taxon>Eukaryota</taxon>
        <taxon>Viridiplantae</taxon>
        <taxon>Streptophyta</taxon>
        <taxon>Embryophyta</taxon>
        <taxon>Tracheophyta</taxon>
        <taxon>Spermatophyta</taxon>
        <taxon>Magnoliopsida</taxon>
        <taxon>eudicotyledons</taxon>
        <taxon>Gunneridae</taxon>
        <taxon>Pentapetalae</taxon>
        <taxon>rosids</taxon>
        <taxon>fabids</taxon>
        <taxon>Rosales</taxon>
        <taxon>Rosaceae</taxon>
        <taxon>Amygdaloideae</taxon>
        <taxon>Maleae</taxon>
        <taxon>Malus</taxon>
    </lineage>
</organism>
<comment type="caution">
    <text evidence="1">The sequence shown here is derived from an EMBL/GenBank/DDBJ whole genome shotgun (WGS) entry which is preliminary data.</text>
</comment>